<protein>
    <submittedName>
        <fullName evidence="2">Kelch repeat</fullName>
    </submittedName>
</protein>
<feature type="region of interest" description="Disordered" evidence="1">
    <location>
        <begin position="75"/>
        <end position="105"/>
    </location>
</feature>
<evidence type="ECO:0000256" key="1">
    <source>
        <dbReference type="SAM" id="MobiDB-lite"/>
    </source>
</evidence>
<feature type="region of interest" description="Disordered" evidence="1">
    <location>
        <begin position="1"/>
        <end position="41"/>
    </location>
</feature>
<proteinExistence type="predicted"/>
<sequence>MSVAATAVPTSSSNLLTVPSPVADATNPTRPSFNSQRTQDRLREGEGLYAMIFRTDSNLQRGRKSVFKETGLEDDTASEMTDVSFQSTVTSPSSQELSPFPSHEGPVQGRPLESWYVWAVLLACFVPR</sequence>
<dbReference type="OrthoDB" id="10251809at2759"/>
<dbReference type="AlphaFoldDB" id="A0A395NI45"/>
<dbReference type="STRING" id="490622.A0A395NI45"/>
<feature type="compositionally biased region" description="Low complexity" evidence="1">
    <location>
        <begin position="1"/>
        <end position="13"/>
    </location>
</feature>
<organism evidence="2 3">
    <name type="scientific">Trichoderma arundinaceum</name>
    <dbReference type="NCBI Taxonomy" id="490622"/>
    <lineage>
        <taxon>Eukaryota</taxon>
        <taxon>Fungi</taxon>
        <taxon>Dikarya</taxon>
        <taxon>Ascomycota</taxon>
        <taxon>Pezizomycotina</taxon>
        <taxon>Sordariomycetes</taxon>
        <taxon>Hypocreomycetidae</taxon>
        <taxon>Hypocreales</taxon>
        <taxon>Hypocreaceae</taxon>
        <taxon>Trichoderma</taxon>
    </lineage>
</organism>
<gene>
    <name evidence="2" type="ORF">TARUN_6641</name>
</gene>
<dbReference type="Proteomes" id="UP000266272">
    <property type="component" value="Unassembled WGS sequence"/>
</dbReference>
<evidence type="ECO:0000313" key="3">
    <source>
        <dbReference type="Proteomes" id="UP000266272"/>
    </source>
</evidence>
<evidence type="ECO:0000313" key="2">
    <source>
        <dbReference type="EMBL" id="RFU75581.1"/>
    </source>
</evidence>
<feature type="compositionally biased region" description="Polar residues" evidence="1">
    <location>
        <begin position="26"/>
        <end position="37"/>
    </location>
</feature>
<accession>A0A395NI45</accession>
<reference evidence="2 3" key="1">
    <citation type="journal article" date="2018" name="PLoS Pathog.">
        <title>Evolution of structural diversity of trichothecenes, a family of toxins produced by plant pathogenic and entomopathogenic fungi.</title>
        <authorList>
            <person name="Proctor R.H."/>
            <person name="McCormick S.P."/>
            <person name="Kim H.S."/>
            <person name="Cardoza R.E."/>
            <person name="Stanley A.M."/>
            <person name="Lindo L."/>
            <person name="Kelly A."/>
            <person name="Brown D.W."/>
            <person name="Lee T."/>
            <person name="Vaughan M.M."/>
            <person name="Alexander N.J."/>
            <person name="Busman M."/>
            <person name="Gutierrez S."/>
        </authorList>
    </citation>
    <scope>NUCLEOTIDE SEQUENCE [LARGE SCALE GENOMIC DNA]</scope>
    <source>
        <strain evidence="2 3">IBT 40837</strain>
    </source>
</reference>
<keyword evidence="3" id="KW-1185">Reference proteome</keyword>
<dbReference type="EMBL" id="PXOA01000423">
    <property type="protein sequence ID" value="RFU75581.1"/>
    <property type="molecule type" value="Genomic_DNA"/>
</dbReference>
<feature type="compositionally biased region" description="Polar residues" evidence="1">
    <location>
        <begin position="78"/>
        <end position="97"/>
    </location>
</feature>
<comment type="caution">
    <text evidence="2">The sequence shown here is derived from an EMBL/GenBank/DDBJ whole genome shotgun (WGS) entry which is preliminary data.</text>
</comment>
<name>A0A395NI45_TRIAR</name>